<name>D8Q2V4_SCHCM</name>
<dbReference type="SUPFAM" id="SSF56112">
    <property type="entry name" value="Protein kinase-like (PK-like)"/>
    <property type="match status" value="1"/>
</dbReference>
<organism evidence="4">
    <name type="scientific">Schizophyllum commune (strain H4-8 / FGSC 9210)</name>
    <name type="common">Split gill fungus</name>
    <dbReference type="NCBI Taxonomy" id="578458"/>
    <lineage>
        <taxon>Eukaryota</taxon>
        <taxon>Fungi</taxon>
        <taxon>Dikarya</taxon>
        <taxon>Basidiomycota</taxon>
        <taxon>Agaricomycotina</taxon>
        <taxon>Agaricomycetes</taxon>
        <taxon>Agaricomycetidae</taxon>
        <taxon>Agaricales</taxon>
        <taxon>Schizophyllaceae</taxon>
        <taxon>Schizophyllum</taxon>
    </lineage>
</organism>
<sequence length="742" mass="82919">MGDVSSGVSMGEPPDLEIDSDSDSEPIIPIQPEIPSSPRKNKLSCLPNALVSSKEQGHRLGTDALFHHKNIDALLLKELEDAHVHDSKDLPEALFPEDAFPITLDDTLDHLLPLDKRADGWPGCPNLLEQKCERELAAFFEATCETVREFYLENGEAWDEDRSWTADYCNTPLPGGFVPRKPDIAALVLRRALDWLSLRCDGQHKCNETLIDDITAQLHDGALNCLTAQDDRFFHVGLGMAGRRLFLEYYDRSGYIRSPAYNIHISLIFFLRVLLGFTMLSKRFLGYDPTITHRNGRRYVTIAGKEYRIMERINKTQGIRGLGTVVWRCSCDNEEFIIKSIWADRTRAHTEDEYLKAAAAADVPGIPTLVAFEKVCIDGVQVSTATIREKIGVPASDYEARDLVRLVIKERGIPIYCFSTRTELLSGLRDIVYTLWKLCVDAKILHADINDQNVMLKASATPGQRPGLLVDYNYARFLNEAAHAASAWRSLKAVFAASDLLTKGKYRAFKAQYDLQSVLYLLIWICCCYSGPNGQLRKFKIMKTELADWLAIDEYSVGSNKSTVMSLSNVTFGNFMRDTFDEYFNMLQTCVWELRQVIMADSVDAPFAEVIRIFNKYIPKIRKKENLGPLPAPAVNRETAPRRLAGRNAEARASRAGQDPAPPATPPTQGDESAEGRNDGSSTAQARAEGDRGEEQPKSRKHGGNCYHDACLEARSREPGKPCLRAEAGAKKQSKKSAGSSR</sequence>
<accession>D8Q2V4</accession>
<evidence type="ECO:0000313" key="3">
    <source>
        <dbReference type="EMBL" id="EFI98192.1"/>
    </source>
</evidence>
<dbReference type="Pfam" id="PF17667">
    <property type="entry name" value="Pkinase_fungal"/>
    <property type="match status" value="1"/>
</dbReference>
<dbReference type="STRING" id="578458.D8Q2V4"/>
<dbReference type="eggNOG" id="ENOG502S5WB">
    <property type="taxonomic scope" value="Eukaryota"/>
</dbReference>
<dbReference type="InterPro" id="IPR040976">
    <property type="entry name" value="Pkinase_fungal"/>
</dbReference>
<feature type="compositionally biased region" description="Acidic residues" evidence="1">
    <location>
        <begin position="14"/>
        <end position="24"/>
    </location>
</feature>
<dbReference type="PANTHER" id="PTHR38248">
    <property type="entry name" value="FUNK1 6"/>
    <property type="match status" value="1"/>
</dbReference>
<feature type="region of interest" description="Disordered" evidence="1">
    <location>
        <begin position="627"/>
        <end position="742"/>
    </location>
</feature>
<dbReference type="OMA" id="LGFLCMN"/>
<dbReference type="Proteomes" id="UP000007431">
    <property type="component" value="Unassembled WGS sequence"/>
</dbReference>
<reference evidence="3 4" key="1">
    <citation type="journal article" date="2010" name="Nat. Biotechnol.">
        <title>Genome sequence of the model mushroom Schizophyllum commune.</title>
        <authorList>
            <person name="Ohm R.A."/>
            <person name="de Jong J.F."/>
            <person name="Lugones L.G."/>
            <person name="Aerts A."/>
            <person name="Kothe E."/>
            <person name="Stajich J.E."/>
            <person name="de Vries R.P."/>
            <person name="Record E."/>
            <person name="Levasseur A."/>
            <person name="Baker S.E."/>
            <person name="Bartholomew K.A."/>
            <person name="Coutinho P.M."/>
            <person name="Erdmann S."/>
            <person name="Fowler T.J."/>
            <person name="Gathman A.C."/>
            <person name="Lombard V."/>
            <person name="Henrissat B."/>
            <person name="Knabe N."/>
            <person name="Kuees U."/>
            <person name="Lilly W.W."/>
            <person name="Lindquist E."/>
            <person name="Lucas S."/>
            <person name="Magnuson J.K."/>
            <person name="Piumi F."/>
            <person name="Raudaskoski M."/>
            <person name="Salamov A."/>
            <person name="Schmutz J."/>
            <person name="Schwarze F.W.M.R."/>
            <person name="vanKuyk P.A."/>
            <person name="Horton J.S."/>
            <person name="Grigoriev I.V."/>
            <person name="Woesten H.A.B."/>
        </authorList>
    </citation>
    <scope>NUCLEOTIDE SEQUENCE [LARGE SCALE GENOMIC DNA]</scope>
    <source>
        <strain evidence="4">H4-8 / FGSC 9210</strain>
    </source>
</reference>
<dbReference type="VEuPathDB" id="FungiDB:SCHCODRAFT_02676695"/>
<feature type="compositionally biased region" description="Basic and acidic residues" evidence="1">
    <location>
        <begin position="688"/>
        <end position="698"/>
    </location>
</feature>
<evidence type="ECO:0000256" key="1">
    <source>
        <dbReference type="SAM" id="MobiDB-lite"/>
    </source>
</evidence>
<feature type="compositionally biased region" description="Basic and acidic residues" evidence="1">
    <location>
        <begin position="710"/>
        <end position="720"/>
    </location>
</feature>
<dbReference type="GeneID" id="9592771"/>
<gene>
    <name evidence="3" type="ORF">SCHCODRAFT_233900</name>
</gene>
<dbReference type="OrthoDB" id="5584477at2759"/>
<dbReference type="RefSeq" id="XP_003033095.1">
    <property type="nucleotide sequence ID" value="XM_003033049.1"/>
</dbReference>
<dbReference type="HOGENOM" id="CLU_374343_0_0_1"/>
<dbReference type="InterPro" id="IPR011009">
    <property type="entry name" value="Kinase-like_dom_sf"/>
</dbReference>
<proteinExistence type="predicted"/>
<dbReference type="KEGG" id="scm:SCHCO_02676695"/>
<feature type="domain" description="Fungal-type protein kinase" evidence="2">
    <location>
        <begin position="192"/>
        <end position="526"/>
    </location>
</feature>
<feature type="region of interest" description="Disordered" evidence="1">
    <location>
        <begin position="1"/>
        <end position="42"/>
    </location>
</feature>
<evidence type="ECO:0000259" key="2">
    <source>
        <dbReference type="Pfam" id="PF17667"/>
    </source>
</evidence>
<dbReference type="InParanoid" id="D8Q2V4"/>
<protein>
    <recommendedName>
        <fullName evidence="2">Fungal-type protein kinase domain-containing protein</fullName>
    </recommendedName>
</protein>
<keyword evidence="4" id="KW-1185">Reference proteome</keyword>
<evidence type="ECO:0000313" key="4">
    <source>
        <dbReference type="Proteomes" id="UP000007431"/>
    </source>
</evidence>
<dbReference type="EMBL" id="GL377305">
    <property type="protein sequence ID" value="EFI98192.1"/>
    <property type="molecule type" value="Genomic_DNA"/>
</dbReference>
<dbReference type="PANTHER" id="PTHR38248:SF2">
    <property type="entry name" value="FUNK1 11"/>
    <property type="match status" value="1"/>
</dbReference>
<dbReference type="AlphaFoldDB" id="D8Q2V4"/>
<feature type="compositionally biased region" description="Low complexity" evidence="1">
    <location>
        <begin position="25"/>
        <end position="38"/>
    </location>
</feature>